<dbReference type="InterPro" id="IPR001757">
    <property type="entry name" value="P_typ_ATPase"/>
</dbReference>
<dbReference type="SUPFAM" id="SSF81665">
    <property type="entry name" value="Calcium ATPase, transmembrane domain M"/>
    <property type="match status" value="1"/>
</dbReference>
<comment type="caution">
    <text evidence="18">The sequence shown here is derived from an EMBL/GenBank/DDBJ whole genome shotgun (WGS) entry which is preliminary data.</text>
</comment>
<dbReference type="SUPFAM" id="SSF81653">
    <property type="entry name" value="Calcium ATPase, transduction domain A"/>
    <property type="match status" value="1"/>
</dbReference>
<evidence type="ECO:0000256" key="12">
    <source>
        <dbReference type="ARBA" id="ARBA00049360"/>
    </source>
</evidence>
<dbReference type="PRINTS" id="PR00119">
    <property type="entry name" value="CATATPASE"/>
</dbReference>
<comment type="similarity">
    <text evidence="2 13">Belongs to the cation transport ATPase (P-type) (TC 3.A.3) family. Type V subfamily.</text>
</comment>
<evidence type="ECO:0000256" key="7">
    <source>
        <dbReference type="ARBA" id="ARBA00022840"/>
    </source>
</evidence>
<evidence type="ECO:0000256" key="14">
    <source>
        <dbReference type="SAM" id="MobiDB-lite"/>
    </source>
</evidence>
<feature type="domain" description="P5B-type ATPase N-terminal" evidence="17">
    <location>
        <begin position="3"/>
        <end position="98"/>
    </location>
</feature>
<keyword evidence="9 13" id="KW-1278">Translocase</keyword>
<evidence type="ECO:0000256" key="1">
    <source>
        <dbReference type="ARBA" id="ARBA00004141"/>
    </source>
</evidence>
<dbReference type="Pfam" id="PF00690">
    <property type="entry name" value="Cation_ATPase_N"/>
    <property type="match status" value="1"/>
</dbReference>
<feature type="transmembrane region" description="Helical" evidence="13">
    <location>
        <begin position="177"/>
        <end position="197"/>
    </location>
</feature>
<dbReference type="Gene3D" id="3.40.1110.10">
    <property type="entry name" value="Calcium-transporting ATPase, cytoplasmic domain N"/>
    <property type="match status" value="1"/>
</dbReference>
<keyword evidence="3" id="KW-0597">Phosphoprotein</keyword>
<feature type="transmembrane region" description="Helical" evidence="13">
    <location>
        <begin position="404"/>
        <end position="425"/>
    </location>
</feature>
<dbReference type="Pfam" id="PF00122">
    <property type="entry name" value="E1-E2_ATPase"/>
    <property type="match status" value="1"/>
</dbReference>
<evidence type="ECO:0000256" key="6">
    <source>
        <dbReference type="ARBA" id="ARBA00022741"/>
    </source>
</evidence>
<evidence type="ECO:0000259" key="16">
    <source>
        <dbReference type="Pfam" id="PF00690"/>
    </source>
</evidence>
<dbReference type="PANTHER" id="PTHR45630:SF8">
    <property type="entry name" value="CATION-TRANSPORTING ATPASE"/>
    <property type="match status" value="1"/>
</dbReference>
<feature type="domain" description="Cation-transporting P-type ATPase N-terminal" evidence="16">
    <location>
        <begin position="120"/>
        <end position="172"/>
    </location>
</feature>
<dbReference type="InterPro" id="IPR006544">
    <property type="entry name" value="P-type_TPase_V"/>
</dbReference>
<comment type="catalytic activity">
    <reaction evidence="12 13">
        <text>ATP + H2O = ADP + phosphate + H(+)</text>
        <dbReference type="Rhea" id="RHEA:13065"/>
        <dbReference type="ChEBI" id="CHEBI:15377"/>
        <dbReference type="ChEBI" id="CHEBI:15378"/>
        <dbReference type="ChEBI" id="CHEBI:30616"/>
        <dbReference type="ChEBI" id="CHEBI:43474"/>
        <dbReference type="ChEBI" id="CHEBI:456216"/>
    </reaction>
</comment>
<feature type="transmembrane region" description="Helical" evidence="13">
    <location>
        <begin position="6"/>
        <end position="24"/>
    </location>
</feature>
<dbReference type="InterPro" id="IPR059000">
    <property type="entry name" value="ATPase_P-type_domA"/>
</dbReference>
<evidence type="ECO:0000256" key="11">
    <source>
        <dbReference type="ARBA" id="ARBA00023136"/>
    </source>
</evidence>
<dbReference type="InterPro" id="IPR023214">
    <property type="entry name" value="HAD_sf"/>
</dbReference>
<sequence>MWTYVYYGLCFLTLGVIALVGRWIPRFWIYLTAETCDLDSAEWLVVENEWGDIDIEKIYRKYYGGSLGSVFICNPEVAEKSLPQLNYFEYKYIRFIFHPLLKKFVQNSHWKDKSWENVVNCKNGLAREVLNERKLVFGDNMIQIKEKSIGQLLTDEVLHPFYVFQIFSVALWMLDDYYYYAVCIFVISASSIITTLVETRKNTRRMSEMSRFVCDVRVYRSGSWRMVSSDGLVPGDVFEVNTDEFANFPCDGILLDGDCIVNESMLTGESIPVSKIPVVNGALAEMDLSVSNVHPNIAKHFLFSGTRIIRVRPGLLDMSIKDDESGISGKAIGLVVRTGFNTTKGALVRSMLFPKPNKFAFYRDSFRFIGVLGCIAIVGFMISVVNFIKLGVPWEKILVRALDLITIVVPPALPATMSVGTTFAISRLRKCGIFCISPTRVNVCGKINAMCFDKTGTLTEDGLDVLGVQLVDHQTKQFSDLHRSMDSLEPSTAANHGDIPILHAMTTCHSLKLIDGVLMGDPLDLKMFEFTHWVLEEGGGQPLRMPSKKDKMSSGAAAGLVPTVVRPPGGKKFDLDAMLTGSGSEQDNSFLELG</sequence>
<feature type="domain" description="P-type ATPase A" evidence="15">
    <location>
        <begin position="216"/>
        <end position="351"/>
    </location>
</feature>
<feature type="non-terminal residue" evidence="18">
    <location>
        <position position="594"/>
    </location>
</feature>
<keyword evidence="7 13" id="KW-0067">ATP-binding</keyword>
<dbReference type="InterPro" id="IPR023299">
    <property type="entry name" value="ATPase_P-typ_cyto_dom_N"/>
</dbReference>
<evidence type="ECO:0000256" key="2">
    <source>
        <dbReference type="ARBA" id="ARBA00006000"/>
    </source>
</evidence>
<protein>
    <recommendedName>
        <fullName evidence="13">Cation-transporting ATPase</fullName>
        <ecNumber evidence="13">7.2.2.-</ecNumber>
    </recommendedName>
</protein>
<evidence type="ECO:0000259" key="17">
    <source>
        <dbReference type="Pfam" id="PF12409"/>
    </source>
</evidence>
<dbReference type="InterPro" id="IPR023298">
    <property type="entry name" value="ATPase_P-typ_TM_dom_sf"/>
</dbReference>
<feature type="transmembrane region" description="Helical" evidence="13">
    <location>
        <begin position="152"/>
        <end position="171"/>
    </location>
</feature>
<keyword evidence="5 13" id="KW-0479">Metal-binding</keyword>
<evidence type="ECO:0000256" key="13">
    <source>
        <dbReference type="RuleBase" id="RU362082"/>
    </source>
</evidence>
<keyword evidence="6 13" id="KW-0547">Nucleotide-binding</keyword>
<evidence type="ECO:0000313" key="19">
    <source>
        <dbReference type="Proteomes" id="UP001479436"/>
    </source>
</evidence>
<dbReference type="Gene3D" id="3.40.50.1000">
    <property type="entry name" value="HAD superfamily/HAD-like"/>
    <property type="match status" value="1"/>
</dbReference>
<name>A0ABR2VKY5_9FUNG</name>
<gene>
    <name evidence="18" type="ORF">K7432_016952</name>
</gene>
<keyword evidence="10 13" id="KW-1133">Transmembrane helix</keyword>
<dbReference type="InterPro" id="IPR004014">
    <property type="entry name" value="ATPase_P-typ_cation-transptr_N"/>
</dbReference>
<dbReference type="Proteomes" id="UP001479436">
    <property type="component" value="Unassembled WGS sequence"/>
</dbReference>
<organism evidence="18 19">
    <name type="scientific">Basidiobolus ranarum</name>
    <dbReference type="NCBI Taxonomy" id="34480"/>
    <lineage>
        <taxon>Eukaryota</taxon>
        <taxon>Fungi</taxon>
        <taxon>Fungi incertae sedis</taxon>
        <taxon>Zoopagomycota</taxon>
        <taxon>Entomophthoromycotina</taxon>
        <taxon>Basidiobolomycetes</taxon>
        <taxon>Basidiobolales</taxon>
        <taxon>Basidiobolaceae</taxon>
        <taxon>Basidiobolus</taxon>
    </lineage>
</organism>
<dbReference type="NCBIfam" id="TIGR01494">
    <property type="entry name" value="ATPase_P-type"/>
    <property type="match status" value="1"/>
</dbReference>
<keyword evidence="11 13" id="KW-0472">Membrane</keyword>
<evidence type="ECO:0000256" key="10">
    <source>
        <dbReference type="ARBA" id="ARBA00022989"/>
    </source>
</evidence>
<evidence type="ECO:0000313" key="18">
    <source>
        <dbReference type="EMBL" id="KAK9674726.1"/>
    </source>
</evidence>
<comment type="caution">
    <text evidence="13">Lacks conserved residue(s) required for the propagation of feature annotation.</text>
</comment>
<keyword evidence="8 13" id="KW-0460">Magnesium</keyword>
<dbReference type="InterPro" id="IPR018303">
    <property type="entry name" value="ATPase_P-typ_P_site"/>
</dbReference>
<dbReference type="InterPro" id="IPR008250">
    <property type="entry name" value="ATPase_P-typ_transduc_dom_A_sf"/>
</dbReference>
<evidence type="ECO:0000256" key="8">
    <source>
        <dbReference type="ARBA" id="ARBA00022842"/>
    </source>
</evidence>
<evidence type="ECO:0000256" key="9">
    <source>
        <dbReference type="ARBA" id="ARBA00022967"/>
    </source>
</evidence>
<evidence type="ECO:0000256" key="5">
    <source>
        <dbReference type="ARBA" id="ARBA00022723"/>
    </source>
</evidence>
<comment type="subcellular location">
    <subcellularLocation>
        <location evidence="1 13">Membrane</location>
        <topology evidence="1 13">Multi-pass membrane protein</topology>
    </subcellularLocation>
</comment>
<feature type="region of interest" description="Disordered" evidence="14">
    <location>
        <begin position="541"/>
        <end position="565"/>
    </location>
</feature>
<reference evidence="18 19" key="1">
    <citation type="submission" date="2023-04" db="EMBL/GenBank/DDBJ databases">
        <title>Genome of Basidiobolus ranarum AG-B5.</title>
        <authorList>
            <person name="Stajich J.E."/>
            <person name="Carter-House D."/>
            <person name="Gryganskyi A."/>
        </authorList>
    </citation>
    <scope>NUCLEOTIDE SEQUENCE [LARGE SCALE GENOMIC DNA]</scope>
    <source>
        <strain evidence="18 19">AG-B5</strain>
    </source>
</reference>
<accession>A0ABR2VKY5</accession>
<dbReference type="Pfam" id="PF12409">
    <property type="entry name" value="P5-ATPase"/>
    <property type="match status" value="1"/>
</dbReference>
<evidence type="ECO:0000256" key="3">
    <source>
        <dbReference type="ARBA" id="ARBA00022553"/>
    </source>
</evidence>
<keyword evidence="4 13" id="KW-0812">Transmembrane</keyword>
<dbReference type="PANTHER" id="PTHR45630">
    <property type="entry name" value="CATION-TRANSPORTING ATPASE-RELATED"/>
    <property type="match status" value="1"/>
</dbReference>
<feature type="transmembrane region" description="Helical" evidence="13">
    <location>
        <begin position="368"/>
        <end position="392"/>
    </location>
</feature>
<dbReference type="EMBL" id="JASJQH010010064">
    <property type="protein sequence ID" value="KAK9674726.1"/>
    <property type="molecule type" value="Genomic_DNA"/>
</dbReference>
<proteinExistence type="inferred from homology"/>
<evidence type="ECO:0000259" key="15">
    <source>
        <dbReference type="Pfam" id="PF00122"/>
    </source>
</evidence>
<dbReference type="Gene3D" id="1.20.1110.10">
    <property type="entry name" value="Calcium-transporting ATPase, transmembrane domain"/>
    <property type="match status" value="1"/>
</dbReference>
<dbReference type="Gene3D" id="2.70.150.10">
    <property type="entry name" value="Calcium-transporting ATPase, cytoplasmic transduction domain A"/>
    <property type="match status" value="2"/>
</dbReference>
<dbReference type="EC" id="7.2.2.-" evidence="13"/>
<dbReference type="InterPro" id="IPR047819">
    <property type="entry name" value="P5A-ATPase_N"/>
</dbReference>
<keyword evidence="19" id="KW-1185">Reference proteome</keyword>
<evidence type="ECO:0000256" key="4">
    <source>
        <dbReference type="ARBA" id="ARBA00022692"/>
    </source>
</evidence>
<dbReference type="PROSITE" id="PS00154">
    <property type="entry name" value="ATPASE_E1_E2"/>
    <property type="match status" value="1"/>
</dbReference>